<dbReference type="Proteomes" id="UP000254412">
    <property type="component" value="Unassembled WGS sequence"/>
</dbReference>
<dbReference type="EMBL" id="UHDS01000001">
    <property type="protein sequence ID" value="SUM55783.1"/>
    <property type="molecule type" value="Genomic_DNA"/>
</dbReference>
<dbReference type="AlphaFoldDB" id="A0A380GPV2"/>
<gene>
    <name evidence="1" type="ORF">NCTC13834_02158</name>
</gene>
<protein>
    <submittedName>
        <fullName evidence="1">Uncharacterized protein</fullName>
    </submittedName>
</protein>
<organism evidence="1 2">
    <name type="scientific">Staphylococcus nepalensis</name>
    <dbReference type="NCBI Taxonomy" id="214473"/>
    <lineage>
        <taxon>Bacteria</taxon>
        <taxon>Bacillati</taxon>
        <taxon>Bacillota</taxon>
        <taxon>Bacilli</taxon>
        <taxon>Bacillales</taxon>
        <taxon>Staphylococcaceae</taxon>
        <taxon>Staphylococcus</taxon>
    </lineage>
</organism>
<proteinExistence type="predicted"/>
<dbReference type="RefSeq" id="WP_103373604.1">
    <property type="nucleotide sequence ID" value="NZ_BMCF01000008.1"/>
</dbReference>
<evidence type="ECO:0000313" key="2">
    <source>
        <dbReference type="Proteomes" id="UP000254412"/>
    </source>
</evidence>
<accession>A0A380GPV2</accession>
<sequence length="59" mass="6970">MNYKKEIDKIGWNTKEVENRVESLIEDEVISSKEDDAENIEDIIEKEDNNPTLNEFLNK</sequence>
<evidence type="ECO:0000313" key="1">
    <source>
        <dbReference type="EMBL" id="SUM55783.1"/>
    </source>
</evidence>
<reference evidence="1 2" key="1">
    <citation type="submission" date="2018-06" db="EMBL/GenBank/DDBJ databases">
        <authorList>
            <consortium name="Pathogen Informatics"/>
            <person name="Doyle S."/>
        </authorList>
    </citation>
    <scope>NUCLEOTIDE SEQUENCE [LARGE SCALE GENOMIC DNA]</scope>
    <source>
        <strain evidence="1 2">NCTC13834</strain>
    </source>
</reference>
<name>A0A380GPV2_9STAP</name>